<evidence type="ECO:0000313" key="1">
    <source>
        <dbReference type="EMBL" id="MDO6414800.1"/>
    </source>
</evidence>
<dbReference type="EMBL" id="JAUOTP010000004">
    <property type="protein sequence ID" value="MDO6414800.1"/>
    <property type="molecule type" value="Genomic_DNA"/>
</dbReference>
<keyword evidence="2" id="KW-1185">Reference proteome</keyword>
<organism evidence="1 2">
    <name type="scientific">Sphingomonas natans</name>
    <dbReference type="NCBI Taxonomy" id="3063330"/>
    <lineage>
        <taxon>Bacteria</taxon>
        <taxon>Pseudomonadati</taxon>
        <taxon>Pseudomonadota</taxon>
        <taxon>Alphaproteobacteria</taxon>
        <taxon>Sphingomonadales</taxon>
        <taxon>Sphingomonadaceae</taxon>
        <taxon>Sphingomonas</taxon>
    </lineage>
</organism>
<evidence type="ECO:0000313" key="2">
    <source>
        <dbReference type="Proteomes" id="UP001169764"/>
    </source>
</evidence>
<protein>
    <submittedName>
        <fullName evidence="1">DUF2497 domain-containing protein</fullName>
    </submittedName>
</protein>
<dbReference type="RefSeq" id="WP_303542305.1">
    <property type="nucleotide sequence ID" value="NZ_JAUOTP010000004.1"/>
</dbReference>
<dbReference type="InterPro" id="IPR019632">
    <property type="entry name" value="DUF2497"/>
</dbReference>
<sequence length="137" mass="14688">MAEISTTQPMDEILASIRRIITEEPLVGGPAPVADAADEEPEDVLELGEPLPAEPVSVAPFPVAEPSALLSERTQAASQRALAALSGLSIDPDADANTMDGLVREMLRPMLKDWLDAHLPEMVERLVAREVARISGR</sequence>
<name>A0ABT8Y8Z2_9SPHN</name>
<dbReference type="Proteomes" id="UP001169764">
    <property type="component" value="Unassembled WGS sequence"/>
</dbReference>
<dbReference type="Pfam" id="PF10691">
    <property type="entry name" value="DUF2497"/>
    <property type="match status" value="1"/>
</dbReference>
<comment type="caution">
    <text evidence="1">The sequence shown here is derived from an EMBL/GenBank/DDBJ whole genome shotgun (WGS) entry which is preliminary data.</text>
</comment>
<gene>
    <name evidence="1" type="ORF">Q4F19_10455</name>
</gene>
<accession>A0ABT8Y8Z2</accession>
<reference evidence="1" key="1">
    <citation type="submission" date="2023-07" db="EMBL/GenBank/DDBJ databases">
        <authorList>
            <person name="Kim M."/>
        </authorList>
    </citation>
    <scope>NUCLEOTIDE SEQUENCE</scope>
    <source>
        <strain evidence="1">BIUV-7</strain>
    </source>
</reference>
<proteinExistence type="predicted"/>